<dbReference type="PANTHER" id="PTHR44329">
    <property type="entry name" value="SERINE/THREONINE-PROTEIN KINASE TNNI3K-RELATED"/>
    <property type="match status" value="1"/>
</dbReference>
<name>A0A2P6V6J0_9CHLO</name>
<keyword evidence="4" id="KW-0808">Transferase</keyword>
<evidence type="ECO:0000259" key="3">
    <source>
        <dbReference type="PROSITE" id="PS50011"/>
    </source>
</evidence>
<protein>
    <submittedName>
        <fullName evidence="4">Kinase</fullName>
    </submittedName>
</protein>
<dbReference type="InterPro" id="IPR001245">
    <property type="entry name" value="Ser-Thr/Tyr_kinase_cat_dom"/>
</dbReference>
<keyword evidence="4" id="KW-0418">Kinase</keyword>
<keyword evidence="5" id="KW-1185">Reference proteome</keyword>
<dbReference type="Gene3D" id="3.30.200.20">
    <property type="entry name" value="Phosphorylase Kinase, domain 1"/>
    <property type="match status" value="1"/>
</dbReference>
<reference evidence="4 5" key="1">
    <citation type="journal article" date="2018" name="Plant J.">
        <title>Genome sequences of Chlorella sorokiniana UTEX 1602 and Micractinium conductrix SAG 241.80: implications to maltose excretion by a green alga.</title>
        <authorList>
            <person name="Arriola M.B."/>
            <person name="Velmurugan N."/>
            <person name="Zhang Y."/>
            <person name="Plunkett M.H."/>
            <person name="Hondzo H."/>
            <person name="Barney B.M."/>
        </authorList>
    </citation>
    <scope>NUCLEOTIDE SEQUENCE [LARGE SCALE GENOMIC DNA]</scope>
    <source>
        <strain evidence="4 5">SAG 241.80</strain>
    </source>
</reference>
<dbReference type="PROSITE" id="PS00107">
    <property type="entry name" value="PROTEIN_KINASE_ATP"/>
    <property type="match status" value="1"/>
</dbReference>
<dbReference type="Gene3D" id="1.10.510.10">
    <property type="entry name" value="Transferase(Phosphotransferase) domain 1"/>
    <property type="match status" value="1"/>
</dbReference>
<comment type="caution">
    <text evidence="4">The sequence shown here is derived from an EMBL/GenBank/DDBJ whole genome shotgun (WGS) entry which is preliminary data.</text>
</comment>
<feature type="chain" id="PRO_5015146625" evidence="2">
    <location>
        <begin position="33"/>
        <end position="906"/>
    </location>
</feature>
<dbReference type="STRING" id="554055.A0A2P6V6J0"/>
<dbReference type="AlphaFoldDB" id="A0A2P6V6J0"/>
<dbReference type="InterPro" id="IPR011009">
    <property type="entry name" value="Kinase-like_dom_sf"/>
</dbReference>
<dbReference type="Pfam" id="PF07714">
    <property type="entry name" value="PK_Tyr_Ser-Thr"/>
    <property type="match status" value="2"/>
</dbReference>
<feature type="binding site" evidence="1">
    <location>
        <position position="585"/>
    </location>
    <ligand>
        <name>ATP</name>
        <dbReference type="ChEBI" id="CHEBI:30616"/>
    </ligand>
</feature>
<evidence type="ECO:0000313" key="5">
    <source>
        <dbReference type="Proteomes" id="UP000239649"/>
    </source>
</evidence>
<evidence type="ECO:0000313" key="4">
    <source>
        <dbReference type="EMBL" id="PSC69706.1"/>
    </source>
</evidence>
<feature type="signal peptide" evidence="2">
    <location>
        <begin position="1"/>
        <end position="32"/>
    </location>
</feature>
<gene>
    <name evidence="4" type="ORF">C2E20_6883</name>
</gene>
<dbReference type="InterPro" id="IPR051681">
    <property type="entry name" value="Ser/Thr_Kinases-Pseudokinases"/>
</dbReference>
<keyword evidence="2" id="KW-0732">Signal</keyword>
<feature type="domain" description="Protein kinase" evidence="3">
    <location>
        <begin position="558"/>
        <end position="883"/>
    </location>
</feature>
<evidence type="ECO:0000256" key="2">
    <source>
        <dbReference type="SAM" id="SignalP"/>
    </source>
</evidence>
<dbReference type="InterPro" id="IPR000719">
    <property type="entry name" value="Prot_kinase_dom"/>
</dbReference>
<dbReference type="Proteomes" id="UP000239649">
    <property type="component" value="Unassembled WGS sequence"/>
</dbReference>
<dbReference type="EMBL" id="LHPF02000025">
    <property type="protein sequence ID" value="PSC69706.1"/>
    <property type="molecule type" value="Genomic_DNA"/>
</dbReference>
<dbReference type="InterPro" id="IPR008266">
    <property type="entry name" value="Tyr_kinase_AS"/>
</dbReference>
<dbReference type="PRINTS" id="PR00109">
    <property type="entry name" value="TYRKINASE"/>
</dbReference>
<dbReference type="GO" id="GO:0005524">
    <property type="term" value="F:ATP binding"/>
    <property type="evidence" value="ECO:0007669"/>
    <property type="project" value="UniProtKB-UniRule"/>
</dbReference>
<dbReference type="PROSITE" id="PS00109">
    <property type="entry name" value="PROTEIN_KINASE_TYR"/>
    <property type="match status" value="1"/>
</dbReference>
<keyword evidence="1" id="KW-0547">Nucleotide-binding</keyword>
<dbReference type="GO" id="GO:0004674">
    <property type="term" value="F:protein serine/threonine kinase activity"/>
    <property type="evidence" value="ECO:0007669"/>
    <property type="project" value="TreeGrafter"/>
</dbReference>
<keyword evidence="1" id="KW-0067">ATP-binding</keyword>
<dbReference type="OrthoDB" id="1711006at2759"/>
<proteinExistence type="predicted"/>
<evidence type="ECO:0000256" key="1">
    <source>
        <dbReference type="PROSITE-ProRule" id="PRU10141"/>
    </source>
</evidence>
<dbReference type="InterPro" id="IPR017441">
    <property type="entry name" value="Protein_kinase_ATP_BS"/>
</dbReference>
<accession>A0A2P6V6J0</accession>
<dbReference type="PROSITE" id="PS50011">
    <property type="entry name" value="PROTEIN_KINASE_DOM"/>
    <property type="match status" value="1"/>
</dbReference>
<dbReference type="SUPFAM" id="SSF56112">
    <property type="entry name" value="Protein kinase-like (PK-like)"/>
    <property type="match status" value="1"/>
</dbReference>
<dbReference type="PANTHER" id="PTHR44329:SF214">
    <property type="entry name" value="PROTEIN KINASE DOMAIN-CONTAINING PROTEIN"/>
    <property type="match status" value="1"/>
</dbReference>
<organism evidence="4 5">
    <name type="scientific">Micractinium conductrix</name>
    <dbReference type="NCBI Taxonomy" id="554055"/>
    <lineage>
        <taxon>Eukaryota</taxon>
        <taxon>Viridiplantae</taxon>
        <taxon>Chlorophyta</taxon>
        <taxon>core chlorophytes</taxon>
        <taxon>Trebouxiophyceae</taxon>
        <taxon>Chlorellales</taxon>
        <taxon>Chlorellaceae</taxon>
        <taxon>Chlorella clade</taxon>
        <taxon>Micractinium</taxon>
    </lineage>
</organism>
<sequence length="906" mass="95581">MRGACQERPGATGACRALLLLVLFALLRLAAAQEASEDRSSKRLEAILAGVESSGAVGTGRALLAALNATAGSTANQLIAVTADITLTPADLQDYAHVLPIDGGNRTLVLVGASTAAGRRRPRLDWGGAVGVLHHPEGHTFVAYGLDIRGLAPASAGVAAGMPTQMVGCTLWPTITGAGGHLMALWNTTINIVSFGCTATATSFTVSALRQELGRSDTVAMLDDQTFEVNGPLDGSYAGRGMDTGDAAGNARFSWDNTTVACSRPEGGAPLPTLATRGEALEPVAAHQTSPTGVASSADELLFLLSSPNVTLIVLGEHIALTPASLRPYSLPLVLPGTRDVLVESNNDAAKVLDFGGVPRLLHLSAGSSLTFSWTRLQGAAPPSSAVANQSMFVAAPPLWPSIHGDPGHRLRFINGSLLTYTTPCSPSSVELKKELLRRDLGAAVVQDVGQAGYRIVPRLDMRVPMRAPVVREQGGVELVEGWAVTTATIHTFENTVVQCREDPGQGLAAAATQPAPGGRWRPSPADLRFPSADVLARKAQLCRRLSGSSKFGSVREIEIGEVLGRGAFGKVYKGRWQGAVVAVKVLEHRVAAGDPSALFREPLLCLAMAHPNCISIYHLSTLRLLRGEGLLDAEHGRPEGSSAAGGSPLRSLLSSTEAEEVADPSQPLQPGLYETWIVSEYCERGSLRDALARKHLVLPNGRPNMFHIYLCLLDVASGMQHLHTQGIVHSDLTPANVLLKISPASVRGYTCKLADFWLSRLLDGPAAYVKTGSLGTHTHAAPELLHAGRLSPAVDAFAFGVLAWELVAGEEAWRGQHMLQVAQQVMQYGARPPALPHCPPPLAALMARCWAEEPADRPHFAEVLVELQQQLSAVKAARHAALLPSDTAVEPAPAFSSQTPNACPL</sequence>